<reference evidence="1 2" key="1">
    <citation type="submission" date="2024-11" db="EMBL/GenBank/DDBJ databases">
        <title>Chromosome-level genome assembly of Eucalyptus globulus Labill. provides insights into its genome evolution.</title>
        <authorList>
            <person name="Li X."/>
        </authorList>
    </citation>
    <scope>NUCLEOTIDE SEQUENCE [LARGE SCALE GENOMIC DNA]</scope>
    <source>
        <strain evidence="1">CL2024</strain>
        <tissue evidence="1">Fresh tender leaves</tissue>
    </source>
</reference>
<proteinExistence type="predicted"/>
<evidence type="ECO:0000313" key="1">
    <source>
        <dbReference type="EMBL" id="KAL3752581.1"/>
    </source>
</evidence>
<dbReference type="EMBL" id="JBJKBG010000001">
    <property type="protein sequence ID" value="KAL3752581.1"/>
    <property type="molecule type" value="Genomic_DNA"/>
</dbReference>
<name>A0ABD3LLA3_EUCGL</name>
<dbReference type="PANTHER" id="PTHR36020:SF1">
    <property type="entry name" value="TRANSMEMBRANE PROTEIN"/>
    <property type="match status" value="1"/>
</dbReference>
<dbReference type="PANTHER" id="PTHR36020">
    <property type="entry name" value="TRANSMEMBRANE PROTEIN"/>
    <property type="match status" value="1"/>
</dbReference>
<keyword evidence="2" id="KW-1185">Reference proteome</keyword>
<gene>
    <name evidence="1" type="ORF">ACJRO7_000049</name>
</gene>
<protein>
    <submittedName>
        <fullName evidence="1">Uncharacterized protein</fullName>
    </submittedName>
</protein>
<dbReference type="AlphaFoldDB" id="A0ABD3LLA3"/>
<organism evidence="1 2">
    <name type="scientific">Eucalyptus globulus</name>
    <name type="common">Tasmanian blue gum</name>
    <dbReference type="NCBI Taxonomy" id="34317"/>
    <lineage>
        <taxon>Eukaryota</taxon>
        <taxon>Viridiplantae</taxon>
        <taxon>Streptophyta</taxon>
        <taxon>Embryophyta</taxon>
        <taxon>Tracheophyta</taxon>
        <taxon>Spermatophyta</taxon>
        <taxon>Magnoliopsida</taxon>
        <taxon>eudicotyledons</taxon>
        <taxon>Gunneridae</taxon>
        <taxon>Pentapetalae</taxon>
        <taxon>rosids</taxon>
        <taxon>malvids</taxon>
        <taxon>Myrtales</taxon>
        <taxon>Myrtaceae</taxon>
        <taxon>Myrtoideae</taxon>
        <taxon>Eucalypteae</taxon>
        <taxon>Eucalyptus</taxon>
    </lineage>
</organism>
<dbReference type="Proteomes" id="UP001634007">
    <property type="component" value="Unassembled WGS sequence"/>
</dbReference>
<accession>A0ABD3LLA3</accession>
<comment type="caution">
    <text evidence="1">The sequence shown here is derived from an EMBL/GenBank/DDBJ whole genome shotgun (WGS) entry which is preliminary data.</text>
</comment>
<evidence type="ECO:0000313" key="2">
    <source>
        <dbReference type="Proteomes" id="UP001634007"/>
    </source>
</evidence>
<sequence>MAQALSFVWSLQSRLWPFSRPRSDDDLKASNELVRKLPVPEQTKQFVFAVRDPESQSVVYVLAVQNLSERSTRDAERLIREVRPSAVVAQVDPLDSSEVRSVDCLPGDGVDCAVPTSAIGVLRRCFVDKINKETYENVAGGLVLREIFGIGFQGHFFAAKKAAREVGSSFVVLESPFVNCSSGDTSPSEADCVQGVQGLVSSLVPQRMGSGVSSCLRRFPLYDDVQSQMVKIVSSNLDPLAWMSSPSSSDSNLGSEKVQPIPEYEAPPFAQSIYPLLVDLHNIFSDIPSIGRALVHAQQLLSDVNGGQAVDGQIVSEVYSFRIAVEGLRIALNNAARLPRNKNGSGDSSKSEFADLPHEEKAQVLFAQALRSQAKKFKTIVAVVDASALAGLRKHWNTPLPLEVKDLVEELVTDSEVAGEFPNRGDKKRMLSGKPVVAVGAGATAILGASSLSKVLPVSTFMKLVTFKVPASFKLMLSPTQKVLAMAFGKSLGPSKLAAPGLASSAAKTSVLKVTASAEKIRVLAHGVIASAEKTSFSAMRTAFYEIMRNRHIKPVGFLPWATFGCSVATCTGLLVCGDGIECAVESLPAAPSIASLGRGIQSLQQASQAVVHANGSRIQKSIESLMYKLKKVKFQ</sequence>